<protein>
    <submittedName>
        <fullName evidence="2">Uncharacterized protein</fullName>
    </submittedName>
</protein>
<reference evidence="2" key="1">
    <citation type="submission" date="2021-01" db="EMBL/GenBank/DDBJ databases">
        <authorList>
            <person name="Zahm M."/>
            <person name="Roques C."/>
            <person name="Cabau C."/>
            <person name="Klopp C."/>
            <person name="Donnadieu C."/>
            <person name="Jouanno E."/>
            <person name="Lampietro C."/>
            <person name="Louis A."/>
            <person name="Herpin A."/>
            <person name="Echchiki A."/>
            <person name="Berthelot C."/>
            <person name="Parey E."/>
            <person name="Roest-Crollius H."/>
            <person name="Braasch I."/>
            <person name="Postlethwait J."/>
            <person name="Bobe J."/>
            <person name="Montfort J."/>
            <person name="Bouchez O."/>
            <person name="Begum T."/>
            <person name="Mejri S."/>
            <person name="Adams A."/>
            <person name="Chen W.-J."/>
            <person name="Guiguen Y."/>
        </authorList>
    </citation>
    <scope>NUCLEOTIDE SEQUENCE</scope>
    <source>
        <tissue evidence="2">Blood</tissue>
    </source>
</reference>
<dbReference type="OrthoDB" id="8963815at2759"/>
<feature type="compositionally biased region" description="Basic and acidic residues" evidence="1">
    <location>
        <begin position="101"/>
        <end position="123"/>
    </location>
</feature>
<dbReference type="Proteomes" id="UP000829720">
    <property type="component" value="Unassembled WGS sequence"/>
</dbReference>
<keyword evidence="3" id="KW-1185">Reference proteome</keyword>
<gene>
    <name evidence="2" type="ORF">AGOR_G00171960</name>
</gene>
<feature type="region of interest" description="Disordered" evidence="1">
    <location>
        <begin position="1"/>
        <end position="67"/>
    </location>
</feature>
<organism evidence="2 3">
    <name type="scientific">Albula goreensis</name>
    <dbReference type="NCBI Taxonomy" id="1534307"/>
    <lineage>
        <taxon>Eukaryota</taxon>
        <taxon>Metazoa</taxon>
        <taxon>Chordata</taxon>
        <taxon>Craniata</taxon>
        <taxon>Vertebrata</taxon>
        <taxon>Euteleostomi</taxon>
        <taxon>Actinopterygii</taxon>
        <taxon>Neopterygii</taxon>
        <taxon>Teleostei</taxon>
        <taxon>Albuliformes</taxon>
        <taxon>Albulidae</taxon>
        <taxon>Albula</taxon>
    </lineage>
</organism>
<evidence type="ECO:0000313" key="2">
    <source>
        <dbReference type="EMBL" id="KAI1888752.1"/>
    </source>
</evidence>
<feature type="compositionally biased region" description="Basic and acidic residues" evidence="1">
    <location>
        <begin position="15"/>
        <end position="43"/>
    </location>
</feature>
<dbReference type="AlphaFoldDB" id="A0A8T3CYH7"/>
<accession>A0A8T3CYH7</accession>
<dbReference type="EMBL" id="JAERUA010000016">
    <property type="protein sequence ID" value="KAI1888752.1"/>
    <property type="molecule type" value="Genomic_DNA"/>
</dbReference>
<name>A0A8T3CYH7_9TELE</name>
<sequence>MKTEPGIDSADYTGEDVKSGPNRSEDIEERKNGYEMSDKEKHILSNIKEEEEEEETEQQTKEALSPQVISRLIKEPFMLMRECDITDFSDPVTSPPHAVSGKRDDELRPPWRHGTADQMDRPLKQQPGPSETGICAEASQSSPVISRRNHNTG</sequence>
<feature type="region of interest" description="Disordered" evidence="1">
    <location>
        <begin position="87"/>
        <end position="153"/>
    </location>
</feature>
<comment type="caution">
    <text evidence="2">The sequence shown here is derived from an EMBL/GenBank/DDBJ whole genome shotgun (WGS) entry which is preliminary data.</text>
</comment>
<evidence type="ECO:0000256" key="1">
    <source>
        <dbReference type="SAM" id="MobiDB-lite"/>
    </source>
</evidence>
<evidence type="ECO:0000313" key="3">
    <source>
        <dbReference type="Proteomes" id="UP000829720"/>
    </source>
</evidence>
<proteinExistence type="predicted"/>